<dbReference type="PANTHER" id="PTHR10953:SF29">
    <property type="entry name" value="NEDD8-ACTIVATING ENZYME E1 REGULATORY SUBUNIT"/>
    <property type="match status" value="1"/>
</dbReference>
<sequence>MASNLIFNSSGPSEKERRYDRQLRLWAAAGQSALESANVLLVNSGGGSMGIEALKNLVLPGIGSFTIADEAIVQDADLGVNFFLNEACLGKSRALCCRDNLVELNPAVAGDWFPKENEDLDFERLLSSSKPFTMILYTVPLALKHSACLESYSRQRNIPLFSACTMGFYAYFSLRLPSLFPIVETHPDNGSTADLRLLTPWPELFEFVGRMAENFDHQNDHEHGHLPMIVILLYFLEKWKLTHGGAKPRTYAEKLAFRELVAQGARTNNSEGGEENFDEAVAAVMKHISHSSLPESLRQIFDDVDHLKEDAHGDFWIISRAVQRFHQRHQQLPLPGGLPDMKALSKVYLELQYIYRSKAKQDIDEVVETVRTVPGGSGIARDDVELFCKNARFVKLLRGPHYGTSMRQIIQTELASDEMMAVAGPESPLSLVPIFLALQTSALAPEVSTKEIIELITSFAPELRGNQRLLEVAQEVSRSNRRELHNIAAIMGGMIAQEMIKVITRQYVPIENVCIFDGIESRCQTVRLDLSSNFLATDFEMC</sequence>
<dbReference type="EMBL" id="SRPS01000585">
    <property type="protein sequence ID" value="KAG5956000.1"/>
    <property type="molecule type" value="Genomic_DNA"/>
</dbReference>
<gene>
    <name evidence="6" type="ORF">E4U56_006787</name>
</gene>
<dbReference type="InterPro" id="IPR030667">
    <property type="entry name" value="APP-BP1"/>
</dbReference>
<dbReference type="OrthoDB" id="1708823at2759"/>
<dbReference type="GO" id="GO:0045116">
    <property type="term" value="P:protein neddylation"/>
    <property type="evidence" value="ECO:0007669"/>
    <property type="project" value="UniProtKB-UniRule"/>
</dbReference>
<evidence type="ECO:0000256" key="3">
    <source>
        <dbReference type="ARBA" id="ARBA00022786"/>
    </source>
</evidence>
<dbReference type="Gene3D" id="3.40.50.720">
    <property type="entry name" value="NAD(P)-binding Rossmann-like Domain"/>
    <property type="match status" value="1"/>
</dbReference>
<organism evidence="6 7">
    <name type="scientific">Claviceps arundinis</name>
    <dbReference type="NCBI Taxonomy" id="1623583"/>
    <lineage>
        <taxon>Eukaryota</taxon>
        <taxon>Fungi</taxon>
        <taxon>Dikarya</taxon>
        <taxon>Ascomycota</taxon>
        <taxon>Pezizomycotina</taxon>
        <taxon>Sordariomycetes</taxon>
        <taxon>Hypocreomycetidae</taxon>
        <taxon>Hypocreales</taxon>
        <taxon>Clavicipitaceae</taxon>
        <taxon>Claviceps</taxon>
    </lineage>
</organism>
<comment type="caution">
    <text evidence="6">The sequence shown here is derived from an EMBL/GenBank/DDBJ whole genome shotgun (WGS) entry which is preliminary data.</text>
</comment>
<evidence type="ECO:0000256" key="1">
    <source>
        <dbReference type="ARBA" id="ARBA00005032"/>
    </source>
</evidence>
<dbReference type="AlphaFoldDB" id="A0A9P7MLD7"/>
<comment type="function">
    <text evidence="4">Regulatory subunit of the dimeric UBA3-ULA1 E1 enzyme.</text>
</comment>
<keyword evidence="3 4" id="KW-0833">Ubl conjugation pathway</keyword>
<protein>
    <recommendedName>
        <fullName evidence="4">NEDD8-activating enzyme E1 regulatory subunit</fullName>
    </recommendedName>
</protein>
<reference evidence="6" key="1">
    <citation type="journal article" date="2020" name="bioRxiv">
        <title>Whole genome comparisons of ergot fungi reveals the divergence and evolution of species within the genus Claviceps are the result of varying mechanisms driving genome evolution and host range expansion.</title>
        <authorList>
            <person name="Wyka S.A."/>
            <person name="Mondo S.J."/>
            <person name="Liu M."/>
            <person name="Dettman J."/>
            <person name="Nalam V."/>
            <person name="Broders K.D."/>
        </authorList>
    </citation>
    <scope>NUCLEOTIDE SEQUENCE</scope>
    <source>
        <strain evidence="6">CCC 1102</strain>
    </source>
</reference>
<feature type="domain" description="THIF-type NAD/FAD binding fold" evidence="5">
    <location>
        <begin position="19"/>
        <end position="528"/>
    </location>
</feature>
<dbReference type="InterPro" id="IPR035985">
    <property type="entry name" value="Ubiquitin-activating_enz"/>
</dbReference>
<evidence type="ECO:0000313" key="7">
    <source>
        <dbReference type="Proteomes" id="UP000784919"/>
    </source>
</evidence>
<dbReference type="PIRSF" id="PIRSF039099">
    <property type="entry name" value="APP-BP1"/>
    <property type="match status" value="1"/>
</dbReference>
<comment type="pathway">
    <text evidence="1 4">Protein modification; protein neddylation.</text>
</comment>
<accession>A0A9P7MLD7</accession>
<evidence type="ECO:0000259" key="5">
    <source>
        <dbReference type="Pfam" id="PF00899"/>
    </source>
</evidence>
<dbReference type="SUPFAM" id="SSF69572">
    <property type="entry name" value="Activating enzymes of the ubiquitin-like proteins"/>
    <property type="match status" value="1"/>
</dbReference>
<dbReference type="Gene3D" id="3.40.50.12550">
    <property type="entry name" value="Ubiquitin-activating enzyme E1, inactive adenylation domain, subdomain 2"/>
    <property type="match status" value="1"/>
</dbReference>
<evidence type="ECO:0000256" key="4">
    <source>
        <dbReference type="PIRNR" id="PIRNR039099"/>
    </source>
</evidence>
<proteinExistence type="inferred from homology"/>
<dbReference type="GO" id="GO:0019781">
    <property type="term" value="F:NEDD8 activating enzyme activity"/>
    <property type="evidence" value="ECO:0007669"/>
    <property type="project" value="UniProtKB-UniRule"/>
</dbReference>
<dbReference type="PANTHER" id="PTHR10953">
    <property type="entry name" value="UBIQUITIN-ACTIVATING ENZYME E1"/>
    <property type="match status" value="1"/>
</dbReference>
<evidence type="ECO:0000256" key="2">
    <source>
        <dbReference type="ARBA" id="ARBA00006868"/>
    </source>
</evidence>
<dbReference type="GO" id="GO:0005737">
    <property type="term" value="C:cytoplasm"/>
    <property type="evidence" value="ECO:0007669"/>
    <property type="project" value="TreeGrafter"/>
</dbReference>
<name>A0A9P7MLD7_9HYPO</name>
<dbReference type="Pfam" id="PF00899">
    <property type="entry name" value="ThiF"/>
    <property type="match status" value="1"/>
</dbReference>
<comment type="similarity">
    <text evidence="2 4">Belongs to the ubiquitin-activating E1 family. ULA1 subfamily.</text>
</comment>
<dbReference type="InterPro" id="IPR000594">
    <property type="entry name" value="ThiF_NAD_FAD-bd"/>
</dbReference>
<dbReference type="Proteomes" id="UP000784919">
    <property type="component" value="Unassembled WGS sequence"/>
</dbReference>
<evidence type="ECO:0000313" key="6">
    <source>
        <dbReference type="EMBL" id="KAG5956000.1"/>
    </source>
</evidence>
<dbReference type="InterPro" id="IPR045886">
    <property type="entry name" value="ThiF/MoeB/HesA"/>
</dbReference>